<sequence length="268" mass="24818">MRLAIVGTAAAAAIGGTLAVAPLTLSTPERVAGGTCSAGQQCDRLAAVLMPDTATPSGPAAAEHAVPAPFEPVADTIAPGLVPRPGVPAAAAVPRVGPPAVPGLPNIPGAAGPALPPPPALPNLAAPSVPGVGIPGIGIPGIGIPGIGIPGVPDPITGVNTAAAVVNGVLGVGGTAAGVVTASAVAVTYLVLAVNALESSGILPTARGTASTVASLLLPGAQSAAAALPAVGLPALPGVTPASLLAMAAAAGLPGVGFPSLPGVSRPT</sequence>
<dbReference type="Proteomes" id="UP000013548">
    <property type="component" value="Chromosome"/>
</dbReference>
<evidence type="ECO:0000313" key="3">
    <source>
        <dbReference type="Proteomes" id="UP000013548"/>
    </source>
</evidence>
<evidence type="ECO:0000256" key="1">
    <source>
        <dbReference type="SAM" id="SignalP"/>
    </source>
</evidence>
<dbReference type="BioCyc" id="MTUB1310114:G13A2-1035-MONOMER"/>
<organism evidence="2 3">
    <name type="scientific">Mycobacterium tuberculosis CAS/NITR204</name>
    <dbReference type="NCBI Taxonomy" id="1310114"/>
    <lineage>
        <taxon>Bacteria</taxon>
        <taxon>Bacillati</taxon>
        <taxon>Actinomycetota</taxon>
        <taxon>Actinomycetes</taxon>
        <taxon>Mycobacteriales</taxon>
        <taxon>Mycobacteriaceae</taxon>
        <taxon>Mycobacterium</taxon>
        <taxon>Mycobacterium tuberculosis complex</taxon>
    </lineage>
</organism>
<name>R4MBN2_MYCTX</name>
<accession>R4MBN2</accession>
<feature type="signal peptide" evidence="1">
    <location>
        <begin position="1"/>
        <end position="19"/>
    </location>
</feature>
<reference evidence="2 3" key="1">
    <citation type="journal article" date="2013" name="Genome Announc.">
        <title>Whole-Genome Sequences of Four Clinical Isolates of Mycobacterium tuberculosis from Tamil Nadu, South India.</title>
        <authorList>
            <person name="Narayanan S."/>
            <person name="Deshpande U."/>
        </authorList>
    </citation>
    <scope>NUCLEOTIDE SEQUENCE [LARGE SCALE GENOMIC DNA]</scope>
    <source>
        <strain evidence="2 3">CAS/NITR204</strain>
    </source>
</reference>
<dbReference type="AlphaFoldDB" id="R4MBN2"/>
<dbReference type="PATRIC" id="fig|1310114.3.peg.1469"/>
<feature type="chain" id="PRO_5038827128" evidence="1">
    <location>
        <begin position="20"/>
        <end position="268"/>
    </location>
</feature>
<dbReference type="KEGG" id="mtuc:J113_07065"/>
<keyword evidence="1" id="KW-0732">Signal</keyword>
<evidence type="ECO:0000313" key="2">
    <source>
        <dbReference type="EMBL" id="AGL26478.1"/>
    </source>
</evidence>
<proteinExistence type="predicted"/>
<dbReference type="EMBL" id="CP005386">
    <property type="protein sequence ID" value="AGL26478.1"/>
    <property type="molecule type" value="Genomic_DNA"/>
</dbReference>
<gene>
    <name evidence="2" type="ORF">J113_07065</name>
</gene>
<protein>
    <submittedName>
        <fullName evidence="2">Uncharacterized protein</fullName>
    </submittedName>
</protein>
<dbReference type="HOGENOM" id="CLU_102410_0_0_11"/>